<organism evidence="1">
    <name type="scientific">Schistocephalus solidus</name>
    <name type="common">Tapeworm</name>
    <dbReference type="NCBI Taxonomy" id="70667"/>
    <lineage>
        <taxon>Eukaryota</taxon>
        <taxon>Metazoa</taxon>
        <taxon>Spiralia</taxon>
        <taxon>Lophotrochozoa</taxon>
        <taxon>Platyhelminthes</taxon>
        <taxon>Cestoda</taxon>
        <taxon>Eucestoda</taxon>
        <taxon>Diphyllobothriidea</taxon>
        <taxon>Diphyllobothriidae</taxon>
        <taxon>Schistocephalus</taxon>
    </lineage>
</organism>
<evidence type="ECO:0000313" key="3">
    <source>
        <dbReference type="Proteomes" id="UP000275846"/>
    </source>
</evidence>
<proteinExistence type="predicted"/>
<evidence type="ECO:0000313" key="4">
    <source>
        <dbReference type="WBParaSite" id="SSLN_0001179101-mRNA-1"/>
    </source>
</evidence>
<dbReference type="EMBL" id="GEEE01010793">
    <property type="protein sequence ID" value="JAP52432.1"/>
    <property type="molecule type" value="Transcribed_RNA"/>
</dbReference>
<sequence length="106" mass="12230">MARRVNVNSEPYNAYLSQKQVPQLKPENSFYNTDSGATCKRYFCGTCGPCHPVNNCPSKRVTEWVTGTTLPDSLFHVSEAYVIDEFTQGRFIEEREKLRNKTEEHH</sequence>
<keyword evidence="3" id="KW-1185">Reference proteome</keyword>
<reference evidence="4" key="2">
    <citation type="submission" date="2016-06" db="UniProtKB">
        <authorList>
            <consortium name="WormBaseParasite"/>
        </authorList>
    </citation>
    <scope>IDENTIFICATION</scope>
</reference>
<gene>
    <name evidence="2" type="ORF">SSLN_LOCUS11355</name>
    <name evidence="1" type="ORF">TR149282</name>
</gene>
<evidence type="ECO:0000313" key="1">
    <source>
        <dbReference type="EMBL" id="JAP52432.1"/>
    </source>
</evidence>
<dbReference type="AlphaFoldDB" id="A0A0X3PVA1"/>
<dbReference type="Proteomes" id="UP000275846">
    <property type="component" value="Unassembled WGS sequence"/>
</dbReference>
<dbReference type="OrthoDB" id="6244748at2759"/>
<protein>
    <submittedName>
        <fullName evidence="4">CENP-V/GFA domain-containing protein</fullName>
    </submittedName>
</protein>
<dbReference type="WBParaSite" id="SSLN_0001179101-mRNA-1">
    <property type="protein sequence ID" value="SSLN_0001179101-mRNA-1"/>
    <property type="gene ID" value="SSLN_0001179101"/>
</dbReference>
<name>A0A0X3PVA1_SCHSO</name>
<reference evidence="1" key="1">
    <citation type="submission" date="2016-01" db="EMBL/GenBank/DDBJ databases">
        <title>Reference transcriptome for the parasite Schistocephalus solidus: insights into the molecular evolution of parasitism.</title>
        <authorList>
            <person name="Hebert F.O."/>
            <person name="Grambauer S."/>
            <person name="Barber I."/>
            <person name="Landry C.R."/>
            <person name="Aubin-Horth N."/>
        </authorList>
    </citation>
    <scope>NUCLEOTIDE SEQUENCE</scope>
</reference>
<accession>A0A0X3PVA1</accession>
<dbReference type="EMBL" id="UYSU01036466">
    <property type="protein sequence ID" value="VDL97740.1"/>
    <property type="molecule type" value="Genomic_DNA"/>
</dbReference>
<evidence type="ECO:0000313" key="2">
    <source>
        <dbReference type="EMBL" id="VDL97740.1"/>
    </source>
</evidence>
<reference evidence="2 3" key="3">
    <citation type="submission" date="2018-11" db="EMBL/GenBank/DDBJ databases">
        <authorList>
            <consortium name="Pathogen Informatics"/>
        </authorList>
    </citation>
    <scope>NUCLEOTIDE SEQUENCE [LARGE SCALE GENOMIC DNA]</scope>
    <source>
        <strain evidence="2 3">NST_G2</strain>
    </source>
</reference>